<protein>
    <submittedName>
        <fullName evidence="4">RNA-metabolising metallo-beta-lactamase</fullName>
    </submittedName>
</protein>
<evidence type="ECO:0000259" key="3">
    <source>
        <dbReference type="SMART" id="SM01027"/>
    </source>
</evidence>
<evidence type="ECO:0000259" key="2">
    <source>
        <dbReference type="SMART" id="SM00849"/>
    </source>
</evidence>
<dbReference type="SMART" id="SM01027">
    <property type="entry name" value="Beta-Casp"/>
    <property type="match status" value="1"/>
</dbReference>
<dbReference type="InterPro" id="IPR036866">
    <property type="entry name" value="RibonucZ/Hydroxyglut_hydro"/>
</dbReference>
<dbReference type="Pfam" id="PF00753">
    <property type="entry name" value="Lactamase_B"/>
    <property type="match status" value="1"/>
</dbReference>
<dbReference type="Pfam" id="PF10996">
    <property type="entry name" value="Beta-Casp"/>
    <property type="match status" value="1"/>
</dbReference>
<reference evidence="4 5" key="1">
    <citation type="journal article" date="2013" name="Genome Announc.">
        <title>Complete genome sequence of Simiduia agarivorans SA1(T), a marine bacterium able to degrade a variety of polysaccharides.</title>
        <authorList>
            <person name="Lin S.Y."/>
            <person name="Shieh W.Y."/>
            <person name="Chen J.S."/>
            <person name="Tang S.L."/>
        </authorList>
    </citation>
    <scope>NUCLEOTIDE SEQUENCE [LARGE SCALE GENOMIC DNA]</scope>
    <source>
        <strain evidence="5">DSM 21679 / JCM 13881 / BCRC 17597 / SA1</strain>
    </source>
</reference>
<feature type="domain" description="Metallo-beta-lactamase" evidence="2">
    <location>
        <begin position="14"/>
        <end position="239"/>
    </location>
</feature>
<dbReference type="OrthoDB" id="9803916at2"/>
<name>K4KMI8_SIMAS</name>
<dbReference type="STRING" id="1117647.M5M_16295"/>
<dbReference type="PANTHER" id="PTHR11203">
    <property type="entry name" value="CLEAVAGE AND POLYADENYLATION SPECIFICITY FACTOR FAMILY MEMBER"/>
    <property type="match status" value="1"/>
</dbReference>
<dbReference type="InterPro" id="IPR050698">
    <property type="entry name" value="MBL"/>
</dbReference>
<dbReference type="InterPro" id="IPR011108">
    <property type="entry name" value="RMMBL"/>
</dbReference>
<dbReference type="PANTHER" id="PTHR11203:SF37">
    <property type="entry name" value="INTEGRATOR COMPLEX SUBUNIT 11"/>
    <property type="match status" value="1"/>
</dbReference>
<feature type="domain" description="Beta-Casp" evidence="3">
    <location>
        <begin position="255"/>
        <end position="383"/>
    </location>
</feature>
<dbReference type="AlphaFoldDB" id="K4KMI8"/>
<accession>K4KMI8</accession>
<dbReference type="Gene3D" id="3.60.15.10">
    <property type="entry name" value="Ribonuclease Z/Hydroxyacylglutathione hydrolase-like"/>
    <property type="match status" value="1"/>
</dbReference>
<evidence type="ECO:0000313" key="5">
    <source>
        <dbReference type="Proteomes" id="UP000000466"/>
    </source>
</evidence>
<keyword evidence="5" id="KW-1185">Reference proteome</keyword>
<dbReference type="Pfam" id="PF07521">
    <property type="entry name" value="RMMBL"/>
    <property type="match status" value="1"/>
</dbReference>
<dbReference type="GO" id="GO:0004521">
    <property type="term" value="F:RNA endonuclease activity"/>
    <property type="evidence" value="ECO:0007669"/>
    <property type="project" value="TreeGrafter"/>
</dbReference>
<organism evidence="4 5">
    <name type="scientific">Simiduia agarivorans (strain DSM 21679 / JCM 13881 / BCRC 17597 / SA1)</name>
    <dbReference type="NCBI Taxonomy" id="1117647"/>
    <lineage>
        <taxon>Bacteria</taxon>
        <taxon>Pseudomonadati</taxon>
        <taxon>Pseudomonadota</taxon>
        <taxon>Gammaproteobacteria</taxon>
        <taxon>Cellvibrionales</taxon>
        <taxon>Cellvibrionaceae</taxon>
        <taxon>Simiduia</taxon>
    </lineage>
</organism>
<keyword evidence="1" id="KW-0378">Hydrolase</keyword>
<proteinExistence type="predicted"/>
<dbReference type="Gene3D" id="3.40.50.10890">
    <property type="match status" value="1"/>
</dbReference>
<dbReference type="InterPro" id="IPR022712">
    <property type="entry name" value="Beta_Casp"/>
</dbReference>
<dbReference type="HOGENOM" id="CLU_009673_5_2_6"/>
<dbReference type="GO" id="GO:0016787">
    <property type="term" value="F:hydrolase activity"/>
    <property type="evidence" value="ECO:0007669"/>
    <property type="project" value="UniProtKB-KW"/>
</dbReference>
<gene>
    <name evidence="4" type="ordered locus">M5M_16295</name>
</gene>
<dbReference type="KEGG" id="saga:M5M_16295"/>
<dbReference type="SUPFAM" id="SSF56281">
    <property type="entry name" value="Metallo-hydrolase/oxidoreductase"/>
    <property type="match status" value="1"/>
</dbReference>
<evidence type="ECO:0000256" key="1">
    <source>
        <dbReference type="ARBA" id="ARBA00022801"/>
    </source>
</evidence>
<dbReference type="InterPro" id="IPR001279">
    <property type="entry name" value="Metallo-B-lactamas"/>
</dbReference>
<dbReference type="RefSeq" id="WP_015048542.1">
    <property type="nucleotide sequence ID" value="NC_018868.3"/>
</dbReference>
<dbReference type="EMBL" id="CP003746">
    <property type="protein sequence ID" value="AFV00390.1"/>
    <property type="molecule type" value="Genomic_DNA"/>
</dbReference>
<dbReference type="eggNOG" id="COG1236">
    <property type="taxonomic scope" value="Bacteria"/>
</dbReference>
<evidence type="ECO:0000313" key="4">
    <source>
        <dbReference type="EMBL" id="AFV00390.1"/>
    </source>
</evidence>
<dbReference type="SMART" id="SM00849">
    <property type="entry name" value="Lactamase_B"/>
    <property type="match status" value="1"/>
</dbReference>
<dbReference type="CDD" id="cd16295">
    <property type="entry name" value="TTHA0252-CPSF-like_MBL-fold"/>
    <property type="match status" value="1"/>
</dbReference>
<dbReference type="Proteomes" id="UP000000466">
    <property type="component" value="Chromosome"/>
</dbReference>
<sequence length="467" mass="51950">MATVTFHGAAQEVTGSCHLINIPGQAKFLLDCGMHQGGDAIERIGAEQFSFDPSHINFVILSHAHLDHSGLLPKLVANGFDGPVYCSTATTDLLPIMLDDAAGLYFRDIERENEKRERRGQDPVTPEYTEADVKQVLALCHGLAYNEPHTEQHGVSICLRDAGHILGSAIVEVSFDERGHPKKLVFSGDLGKQNSALMNDPDIVTDANLLLMESTYGDRDHRTLDNSLEQIAQVLSETWDAGGNVMIPAFAVGRTQELLYYLGQLHQQDRLAPWQIFLDSPMAIKVTEVYDRWLHTMDCKDVRALCETDKSFLKDFLPRLQTTTTTDESMSINKIKKGAIIIAGSGMCTGGRIRHHIKHRIWDKRNTLIFAGFQARGTLGRILVDGAKRIKLFGDEYMVRARIETINGFSAHAGQSELVQWASHFTSQPQLCLVHGEPEAQDALATRLWQEKGIEAKIPQLNQTIAF</sequence>